<evidence type="ECO:0000256" key="1">
    <source>
        <dbReference type="SAM" id="SignalP"/>
    </source>
</evidence>
<comment type="caution">
    <text evidence="2">The sequence shown here is derived from an EMBL/GenBank/DDBJ whole genome shotgun (WGS) entry which is preliminary data.</text>
</comment>
<gene>
    <name evidence="2" type="ORF">D9757_009829</name>
</gene>
<dbReference type="AlphaFoldDB" id="A0A8H5H733"/>
<accession>A0A8H5H733</accession>
<organism evidence="2 3">
    <name type="scientific">Collybiopsis confluens</name>
    <dbReference type="NCBI Taxonomy" id="2823264"/>
    <lineage>
        <taxon>Eukaryota</taxon>
        <taxon>Fungi</taxon>
        <taxon>Dikarya</taxon>
        <taxon>Basidiomycota</taxon>
        <taxon>Agaricomycotina</taxon>
        <taxon>Agaricomycetes</taxon>
        <taxon>Agaricomycetidae</taxon>
        <taxon>Agaricales</taxon>
        <taxon>Marasmiineae</taxon>
        <taxon>Omphalotaceae</taxon>
        <taxon>Collybiopsis</taxon>
    </lineage>
</organism>
<evidence type="ECO:0000313" key="2">
    <source>
        <dbReference type="EMBL" id="KAF5378003.1"/>
    </source>
</evidence>
<dbReference type="EMBL" id="JAACJN010000080">
    <property type="protein sequence ID" value="KAF5378003.1"/>
    <property type="molecule type" value="Genomic_DNA"/>
</dbReference>
<feature type="signal peptide" evidence="1">
    <location>
        <begin position="1"/>
        <end position="18"/>
    </location>
</feature>
<feature type="chain" id="PRO_5034477373" evidence="1">
    <location>
        <begin position="19"/>
        <end position="145"/>
    </location>
</feature>
<name>A0A8H5H733_9AGAR</name>
<keyword evidence="1" id="KW-0732">Signal</keyword>
<dbReference type="Proteomes" id="UP000518752">
    <property type="component" value="Unassembled WGS sequence"/>
</dbReference>
<dbReference type="OrthoDB" id="10250396at2759"/>
<evidence type="ECO:0000313" key="3">
    <source>
        <dbReference type="Proteomes" id="UP000518752"/>
    </source>
</evidence>
<reference evidence="2 3" key="1">
    <citation type="journal article" date="2020" name="ISME J.">
        <title>Uncovering the hidden diversity of litter-decomposition mechanisms in mushroom-forming fungi.</title>
        <authorList>
            <person name="Floudas D."/>
            <person name="Bentzer J."/>
            <person name="Ahren D."/>
            <person name="Johansson T."/>
            <person name="Persson P."/>
            <person name="Tunlid A."/>
        </authorList>
    </citation>
    <scope>NUCLEOTIDE SEQUENCE [LARGE SCALE GENOMIC DNA]</scope>
    <source>
        <strain evidence="2 3">CBS 406.79</strain>
    </source>
</reference>
<keyword evidence="3" id="KW-1185">Reference proteome</keyword>
<sequence length="145" mass="15846">MRITSTCLLACLFSIAFAFPVENEHSIRAPPKGSSAAPVIQVRFTSKTTTDAHALDALNAEVYVRHLLGRQSIKNALAHGSDEIEFTNHNGESEEAYFEVTGPAKCAKTPCKGKLDMKAPNRVDLSWLFITPESNPNPLSQYAVN</sequence>
<proteinExistence type="predicted"/>
<protein>
    <submittedName>
        <fullName evidence="2">Uncharacterized protein</fullName>
    </submittedName>
</protein>